<proteinExistence type="predicted"/>
<evidence type="ECO:0000313" key="2">
    <source>
        <dbReference type="Proteomes" id="UP001497382"/>
    </source>
</evidence>
<evidence type="ECO:0000313" key="1">
    <source>
        <dbReference type="EMBL" id="CAL1270118.1"/>
    </source>
</evidence>
<dbReference type="AlphaFoldDB" id="A0AAV1ZF19"/>
<dbReference type="Proteomes" id="UP001497382">
    <property type="component" value="Unassembled WGS sequence"/>
</dbReference>
<sequence length="266" mass="29913">MNFCLFETYEPEKHNPGIKSICTKVSQYGSRKAISARRMKFGSFACSDDHCKDISLANELMEVKFLPSGKQLETLCPKVLTFLECEKGFFECSGGSSLEDLASSSDLEKARVSKAMLSGMSFVRDLCDEDSSLHDDYIESVDCFRDFISVASRMCREDVFEPIQRFFEEVYPSVEDRGEAYAEISCLRDAFEVACIMDNLGDSCGSVAQRTAMTALEKLKDAIKSGSCAGVENAADLKSRFLDFLELEDEERSKVQGIFDLFKRRR</sequence>
<keyword evidence="2" id="KW-1185">Reference proteome</keyword>
<organism evidence="1 2">
    <name type="scientific">Larinioides sclopetarius</name>
    <dbReference type="NCBI Taxonomy" id="280406"/>
    <lineage>
        <taxon>Eukaryota</taxon>
        <taxon>Metazoa</taxon>
        <taxon>Ecdysozoa</taxon>
        <taxon>Arthropoda</taxon>
        <taxon>Chelicerata</taxon>
        <taxon>Arachnida</taxon>
        <taxon>Araneae</taxon>
        <taxon>Araneomorphae</taxon>
        <taxon>Entelegynae</taxon>
        <taxon>Araneoidea</taxon>
        <taxon>Araneidae</taxon>
        <taxon>Larinioides</taxon>
    </lineage>
</organism>
<accession>A0AAV1ZF19</accession>
<name>A0AAV1ZF19_9ARAC</name>
<reference evidence="1 2" key="1">
    <citation type="submission" date="2024-04" db="EMBL/GenBank/DDBJ databases">
        <authorList>
            <person name="Rising A."/>
            <person name="Reimegard J."/>
            <person name="Sonavane S."/>
            <person name="Akerstrom W."/>
            <person name="Nylinder S."/>
            <person name="Hedman E."/>
            <person name="Kallberg Y."/>
        </authorList>
    </citation>
    <scope>NUCLEOTIDE SEQUENCE [LARGE SCALE GENOMIC DNA]</scope>
</reference>
<gene>
    <name evidence="1" type="ORF">LARSCL_LOCUS5114</name>
</gene>
<protein>
    <submittedName>
        <fullName evidence="1">Uncharacterized protein</fullName>
    </submittedName>
</protein>
<dbReference type="EMBL" id="CAXIEN010000046">
    <property type="protein sequence ID" value="CAL1270118.1"/>
    <property type="molecule type" value="Genomic_DNA"/>
</dbReference>
<comment type="caution">
    <text evidence="1">The sequence shown here is derived from an EMBL/GenBank/DDBJ whole genome shotgun (WGS) entry which is preliminary data.</text>
</comment>